<dbReference type="AlphaFoldDB" id="A0A7I7XGP6"/>
<name>A0A7I7XGP6_9MYCO</name>
<proteinExistence type="predicted"/>
<protein>
    <submittedName>
        <fullName evidence="2">Uncharacterized protein</fullName>
    </submittedName>
</protein>
<dbReference type="KEGG" id="mmag:MMAD_26750"/>
<evidence type="ECO:0000313" key="2">
    <source>
        <dbReference type="EMBL" id="BBZ28380.1"/>
    </source>
</evidence>
<keyword evidence="3" id="KW-1185">Reference proteome</keyword>
<gene>
    <name evidence="2" type="ORF">MMAD_26750</name>
</gene>
<evidence type="ECO:0000313" key="3">
    <source>
        <dbReference type="Proteomes" id="UP000466517"/>
    </source>
</evidence>
<sequence length="151" mass="16457">MLGAMTTRDIPPADTATDPIGSTADLRQRWRALMGPGGFGERLLRFVFVGPDRRMLKILSDVPVDRYPQPGLVRNLMVALREILDAREGHTVALLLTRPGEGAVCPSDRRWAQLLTEIAAEFGVPIEPVCLATDDRLLILESGSGQVAVGR</sequence>
<dbReference type="Proteomes" id="UP000466517">
    <property type="component" value="Chromosome"/>
</dbReference>
<feature type="region of interest" description="Disordered" evidence="1">
    <location>
        <begin position="1"/>
        <end position="21"/>
    </location>
</feature>
<dbReference type="EMBL" id="AP022610">
    <property type="protein sequence ID" value="BBZ28380.1"/>
    <property type="molecule type" value="Genomic_DNA"/>
</dbReference>
<reference evidence="2 3" key="1">
    <citation type="journal article" date="2019" name="Emerg. Microbes Infect.">
        <title>Comprehensive subspecies identification of 175 nontuberculous mycobacteria species based on 7547 genomic profiles.</title>
        <authorList>
            <person name="Matsumoto Y."/>
            <person name="Kinjo T."/>
            <person name="Motooka D."/>
            <person name="Nabeya D."/>
            <person name="Jung N."/>
            <person name="Uechi K."/>
            <person name="Horii T."/>
            <person name="Iida T."/>
            <person name="Fujita J."/>
            <person name="Nakamura S."/>
        </authorList>
    </citation>
    <scope>NUCLEOTIDE SEQUENCE [LARGE SCALE GENOMIC DNA]</scope>
    <source>
        <strain evidence="2 3">JCM 13574</strain>
    </source>
</reference>
<evidence type="ECO:0000256" key="1">
    <source>
        <dbReference type="SAM" id="MobiDB-lite"/>
    </source>
</evidence>
<accession>A0A7I7XGP6</accession>
<organism evidence="2 3">
    <name type="scientific">Mycolicibacterium madagascariense</name>
    <dbReference type="NCBI Taxonomy" id="212765"/>
    <lineage>
        <taxon>Bacteria</taxon>
        <taxon>Bacillati</taxon>
        <taxon>Actinomycetota</taxon>
        <taxon>Actinomycetes</taxon>
        <taxon>Mycobacteriales</taxon>
        <taxon>Mycobacteriaceae</taxon>
        <taxon>Mycolicibacterium</taxon>
    </lineage>
</organism>